<gene>
    <name evidence="2" type="ORF">CTheo_8091</name>
</gene>
<protein>
    <submittedName>
        <fullName evidence="2">Uncharacterized protein</fullName>
    </submittedName>
</protein>
<feature type="compositionally biased region" description="Polar residues" evidence="1">
    <location>
        <begin position="121"/>
        <end position="132"/>
    </location>
</feature>
<name>A0A5N5QAN3_9AGAM</name>
<proteinExistence type="predicted"/>
<evidence type="ECO:0000256" key="1">
    <source>
        <dbReference type="SAM" id="MobiDB-lite"/>
    </source>
</evidence>
<dbReference type="EMBL" id="SSOP01000447">
    <property type="protein sequence ID" value="KAB5588466.1"/>
    <property type="molecule type" value="Genomic_DNA"/>
</dbReference>
<comment type="caution">
    <text evidence="2">The sequence shown here is derived from an EMBL/GenBank/DDBJ whole genome shotgun (WGS) entry which is preliminary data.</text>
</comment>
<accession>A0A5N5QAN3</accession>
<dbReference type="Proteomes" id="UP000383932">
    <property type="component" value="Unassembled WGS sequence"/>
</dbReference>
<reference evidence="2 3" key="1">
    <citation type="journal article" date="2019" name="Fungal Biol. Biotechnol.">
        <title>Draft genome sequence of fastidious pathogen Ceratobasidium theobromae, which causes vascular-streak dieback in Theobroma cacao.</title>
        <authorList>
            <person name="Ali S.S."/>
            <person name="Asman A."/>
            <person name="Shao J."/>
            <person name="Firmansyah A.P."/>
            <person name="Susilo A.W."/>
            <person name="Rosmana A."/>
            <person name="McMahon P."/>
            <person name="Junaid M."/>
            <person name="Guest D."/>
            <person name="Kheng T.Y."/>
            <person name="Meinhardt L.W."/>
            <person name="Bailey B.A."/>
        </authorList>
    </citation>
    <scope>NUCLEOTIDE SEQUENCE [LARGE SCALE GENOMIC DNA]</scope>
    <source>
        <strain evidence="2 3">CT2</strain>
    </source>
</reference>
<dbReference type="AlphaFoldDB" id="A0A5N5QAN3"/>
<dbReference type="OrthoDB" id="3153201at2759"/>
<feature type="region of interest" description="Disordered" evidence="1">
    <location>
        <begin position="182"/>
        <end position="207"/>
    </location>
</feature>
<keyword evidence="3" id="KW-1185">Reference proteome</keyword>
<evidence type="ECO:0000313" key="3">
    <source>
        <dbReference type="Proteomes" id="UP000383932"/>
    </source>
</evidence>
<feature type="region of interest" description="Disordered" evidence="1">
    <location>
        <begin position="121"/>
        <end position="153"/>
    </location>
</feature>
<organism evidence="2 3">
    <name type="scientific">Ceratobasidium theobromae</name>
    <dbReference type="NCBI Taxonomy" id="1582974"/>
    <lineage>
        <taxon>Eukaryota</taxon>
        <taxon>Fungi</taxon>
        <taxon>Dikarya</taxon>
        <taxon>Basidiomycota</taxon>
        <taxon>Agaricomycotina</taxon>
        <taxon>Agaricomycetes</taxon>
        <taxon>Cantharellales</taxon>
        <taxon>Ceratobasidiaceae</taxon>
        <taxon>Ceratobasidium</taxon>
    </lineage>
</organism>
<evidence type="ECO:0000313" key="2">
    <source>
        <dbReference type="EMBL" id="KAB5588466.1"/>
    </source>
</evidence>
<sequence length="335" mass="37434">MLELCEPDWKDPVPGMYDPVLSLDLAQHLFEVQMARYRSKYSFSPFPGDYVYTPPSLPPHVTIRLEPVIGNPSDEEVTKVHTVIRSYDRFSDIPSMFDPHTHMQLAQHMFDLQIARYIQRTAQRQSATSPAQTVVPAQPARHSEPPASSLPRQQVNTTELAHAITSQMLNVTDSRIDASPAGPNIASGATRVSPPRNIPGPNDTTFQAVTPEKNQLLARIGDALENMNRILVGTQNSKARVECRILLVKNQFSRYNAFDIFSLINDKGESPLTSQMPSLSMDQKKWSDCDVARYLRFYKLGEDLLEDAETPTLKPGKGDAANSLLWNHLSAASSY</sequence>